<feature type="compositionally biased region" description="Pro residues" evidence="1">
    <location>
        <begin position="62"/>
        <end position="75"/>
    </location>
</feature>
<gene>
    <name evidence="2" type="primary">AlNc14C14G1642</name>
    <name evidence="2" type="ORF">ALNC14_018790</name>
</gene>
<dbReference type="EMBL" id="FR824059">
    <property type="protein sequence ID" value="CCA15736.1"/>
    <property type="molecule type" value="Genomic_DNA"/>
</dbReference>
<proteinExistence type="predicted"/>
<name>F0W3R6_9STRA</name>
<feature type="region of interest" description="Disordered" evidence="1">
    <location>
        <begin position="58"/>
        <end position="83"/>
    </location>
</feature>
<dbReference type="HOGENOM" id="CLU_1063263_0_0_1"/>
<evidence type="ECO:0000313" key="2">
    <source>
        <dbReference type="EMBL" id="CCA15736.1"/>
    </source>
</evidence>
<evidence type="ECO:0000256" key="1">
    <source>
        <dbReference type="SAM" id="MobiDB-lite"/>
    </source>
</evidence>
<reference evidence="2" key="2">
    <citation type="submission" date="2011-02" db="EMBL/GenBank/DDBJ databases">
        <authorList>
            <person name="MacLean D."/>
        </authorList>
    </citation>
    <scope>NUCLEOTIDE SEQUENCE</scope>
</reference>
<organism evidence="2">
    <name type="scientific">Albugo laibachii Nc14</name>
    <dbReference type="NCBI Taxonomy" id="890382"/>
    <lineage>
        <taxon>Eukaryota</taxon>
        <taxon>Sar</taxon>
        <taxon>Stramenopiles</taxon>
        <taxon>Oomycota</taxon>
        <taxon>Peronosporomycetes</taxon>
        <taxon>Albuginales</taxon>
        <taxon>Albuginaceae</taxon>
        <taxon>Albugo</taxon>
    </lineage>
</organism>
<accession>F0W3R6</accession>
<protein>
    <submittedName>
        <fullName evidence="2">AlNc14C14G1642 protein</fullName>
    </submittedName>
</protein>
<dbReference type="AlphaFoldDB" id="F0W3R6"/>
<sequence>MSTYRVYFRSTSCPAPLLVSGKTCEQLCIDGRYYLARGKVAPLPADRLRMGQRSPYCLPLPVKTPKPQQPPPTSPGPSTSNVPLAKLAPQRRIHLRAFSTTRGPLRVLLRSHPLTLRRTSIFIRLRTSTGPPDGKVPSVKESFSWTFVRPGNKRNRSIDNFNSLVSKAPPRQLTGLATTNYFEVLQSIDVEYKTIDVSTREELGMRYHVVPSRIETPTSVAVSKEATHFLEKNHTRIAKDERPTCVGKVVDFFLDDIRTATIPTAMDKLRMTFPRS</sequence>
<reference evidence="2" key="1">
    <citation type="journal article" date="2011" name="PLoS Biol.">
        <title>Gene gain and loss during evolution of obligate parasitism in the white rust pathogen of Arabidopsis thaliana.</title>
        <authorList>
            <person name="Kemen E."/>
            <person name="Gardiner A."/>
            <person name="Schultz-Larsen T."/>
            <person name="Kemen A.C."/>
            <person name="Balmuth A.L."/>
            <person name="Robert-Seilaniantz A."/>
            <person name="Bailey K."/>
            <person name="Holub E."/>
            <person name="Studholme D.J."/>
            <person name="Maclean D."/>
            <person name="Jones J.D."/>
        </authorList>
    </citation>
    <scope>NUCLEOTIDE SEQUENCE</scope>
</reference>